<evidence type="ECO:0000256" key="3">
    <source>
        <dbReference type="ARBA" id="ARBA00022801"/>
    </source>
</evidence>
<dbReference type="InterPro" id="IPR004597">
    <property type="entry name" value="Tag"/>
</dbReference>
<dbReference type="InterPro" id="IPR011257">
    <property type="entry name" value="DNA_glycosylase"/>
</dbReference>
<dbReference type="EMBL" id="MWPS01000016">
    <property type="protein sequence ID" value="OPG16668.1"/>
    <property type="molecule type" value="Genomic_DNA"/>
</dbReference>
<keyword evidence="2" id="KW-0227">DNA damage</keyword>
<evidence type="ECO:0000256" key="6">
    <source>
        <dbReference type="ARBA" id="ARBA00052558"/>
    </source>
</evidence>
<keyword evidence="3" id="KW-0378">Hydrolase</keyword>
<keyword evidence="4 9" id="KW-0862">Zinc</keyword>
<dbReference type="NCBIfam" id="TIGR00624">
    <property type="entry name" value="tag"/>
    <property type="match status" value="1"/>
</dbReference>
<sequence>MLVDTHDQRVRCAWCTNDPLYLRYHDEEWGVPKHDDTQLFEVLVLEMMQAGLSFLTVLKKRERFREVFAGFDPERVASFSDGKVEQLMSDAGIIRNRRKILATIENAKRYREIQQAMGGFSNYLWSFTDARVIVRPTDQEDEVPSRTELSDCVSRDLKKRGFAFVGSTICYAYLQATGVVMDHTTQCFRARELRITSFPLR</sequence>
<keyword evidence="1 9" id="KW-0479">Metal-binding</keyword>
<accession>A0A1V4EVJ3</accession>
<feature type="binding site" evidence="9">
    <location>
        <position position="187"/>
    </location>
    <ligand>
        <name>Zn(2+)</name>
        <dbReference type="ChEBI" id="CHEBI:29105"/>
    </ligand>
</feature>
<dbReference type="AlphaFoldDB" id="A0A1V4EVJ3"/>
<dbReference type="Pfam" id="PF03352">
    <property type="entry name" value="Adenine_glyco"/>
    <property type="match status" value="1"/>
</dbReference>
<feature type="binding site" evidence="9">
    <location>
        <position position="183"/>
    </location>
    <ligand>
        <name>Zn(2+)</name>
        <dbReference type="ChEBI" id="CHEBI:29105"/>
    </ligand>
</feature>
<evidence type="ECO:0000256" key="7">
    <source>
        <dbReference type="ARBA" id="ARBA00057608"/>
    </source>
</evidence>
<organism evidence="10 11">
    <name type="scientific">Ferroacidibacillus organovorans</name>
    <dbReference type="NCBI Taxonomy" id="1765683"/>
    <lineage>
        <taxon>Bacteria</taxon>
        <taxon>Bacillati</taxon>
        <taxon>Bacillota</taxon>
        <taxon>Bacilli</taxon>
        <taxon>Bacillales</taxon>
        <taxon>Alicyclobacillaceae</taxon>
        <taxon>Ferroacidibacillus</taxon>
    </lineage>
</organism>
<keyword evidence="11" id="KW-1185">Reference proteome</keyword>
<dbReference type="Gene3D" id="1.10.340.30">
    <property type="entry name" value="Hypothetical protein, domain 2"/>
    <property type="match status" value="1"/>
</dbReference>
<evidence type="ECO:0000256" key="9">
    <source>
        <dbReference type="PIRSR" id="PIRSR604597-1"/>
    </source>
</evidence>
<evidence type="ECO:0000256" key="4">
    <source>
        <dbReference type="ARBA" id="ARBA00022833"/>
    </source>
</evidence>
<evidence type="ECO:0000256" key="5">
    <source>
        <dbReference type="ARBA" id="ARBA00023204"/>
    </source>
</evidence>
<dbReference type="GO" id="GO:0008725">
    <property type="term" value="F:DNA-3-methyladenine glycosylase activity"/>
    <property type="evidence" value="ECO:0007669"/>
    <property type="project" value="UniProtKB-EC"/>
</dbReference>
<dbReference type="GO" id="GO:0046872">
    <property type="term" value="F:metal ion binding"/>
    <property type="evidence" value="ECO:0007669"/>
    <property type="project" value="UniProtKB-KW"/>
</dbReference>
<evidence type="ECO:0000313" key="10">
    <source>
        <dbReference type="EMBL" id="OPG16668.1"/>
    </source>
</evidence>
<dbReference type="PANTHER" id="PTHR30037">
    <property type="entry name" value="DNA-3-METHYLADENINE GLYCOSYLASE 1"/>
    <property type="match status" value="1"/>
</dbReference>
<comment type="catalytic activity">
    <reaction evidence="6">
        <text>Hydrolysis of alkylated DNA, releasing 3-methyladenine.</text>
        <dbReference type="EC" id="3.2.2.20"/>
    </reaction>
</comment>
<keyword evidence="5" id="KW-0234">DNA repair</keyword>
<reference evidence="10 11" key="1">
    <citation type="submission" date="2017-02" db="EMBL/GenBank/DDBJ databases">
        <title>Draft genome of Acidibacillus ferrooxidans Huett2.</title>
        <authorList>
            <person name="Schopf S."/>
        </authorList>
    </citation>
    <scope>NUCLEOTIDE SEQUENCE [LARGE SCALE GENOMIC DNA]</scope>
    <source>
        <strain evidence="10 11">Huett2</strain>
    </source>
</reference>
<evidence type="ECO:0000313" key="11">
    <source>
        <dbReference type="Proteomes" id="UP000190229"/>
    </source>
</evidence>
<dbReference type="EC" id="3.2.2.20" evidence="8"/>
<feature type="binding site" evidence="9">
    <location>
        <position position="12"/>
    </location>
    <ligand>
        <name>Zn(2+)</name>
        <dbReference type="ChEBI" id="CHEBI:29105"/>
    </ligand>
</feature>
<comment type="caution">
    <text evidence="10">The sequence shown here is derived from an EMBL/GenBank/DDBJ whole genome shotgun (WGS) entry which is preliminary data.</text>
</comment>
<dbReference type="InterPro" id="IPR052891">
    <property type="entry name" value="DNA-3mA_glycosylase"/>
</dbReference>
<name>A0A1V4EVJ3_9BACL</name>
<dbReference type="Proteomes" id="UP000190229">
    <property type="component" value="Unassembled WGS sequence"/>
</dbReference>
<proteinExistence type="predicted"/>
<dbReference type="SUPFAM" id="SSF48150">
    <property type="entry name" value="DNA-glycosylase"/>
    <property type="match status" value="1"/>
</dbReference>
<dbReference type="GO" id="GO:0006284">
    <property type="term" value="P:base-excision repair"/>
    <property type="evidence" value="ECO:0007669"/>
    <property type="project" value="InterPro"/>
</dbReference>
<gene>
    <name evidence="10" type="ORF">B2M26_06750</name>
</gene>
<dbReference type="PANTHER" id="PTHR30037:SF4">
    <property type="entry name" value="DNA-3-METHYLADENINE GLYCOSYLASE I"/>
    <property type="match status" value="1"/>
</dbReference>
<protein>
    <recommendedName>
        <fullName evidence="8">DNA-3-methyladenine glycosylase I</fullName>
        <ecNumber evidence="8">3.2.2.20</ecNumber>
    </recommendedName>
</protein>
<evidence type="ECO:0000256" key="1">
    <source>
        <dbReference type="ARBA" id="ARBA00022723"/>
    </source>
</evidence>
<comment type="function">
    <text evidence="7">Hydrolysis of the deoxyribose N-glycosidic bond to excise 3-methyladenine from the damaged DNA polymer formed by alkylation lesions.</text>
</comment>
<dbReference type="FunFam" id="1.10.340.30:FF:000009">
    <property type="entry name" value="DNA-3-methyladenine glycosylase I"/>
    <property type="match status" value="1"/>
</dbReference>
<feature type="binding site" evidence="9">
    <location>
        <position position="25"/>
    </location>
    <ligand>
        <name>Zn(2+)</name>
        <dbReference type="ChEBI" id="CHEBI:29105"/>
    </ligand>
</feature>
<evidence type="ECO:0000256" key="2">
    <source>
        <dbReference type="ARBA" id="ARBA00022763"/>
    </source>
</evidence>
<dbReference type="InterPro" id="IPR005019">
    <property type="entry name" value="Adenine_glyco"/>
</dbReference>
<evidence type="ECO:0000256" key="8">
    <source>
        <dbReference type="ARBA" id="ARBA00066766"/>
    </source>
</evidence>